<dbReference type="GO" id="GO:0012505">
    <property type="term" value="C:endomembrane system"/>
    <property type="evidence" value="ECO:0007669"/>
    <property type="project" value="TreeGrafter"/>
</dbReference>
<dbReference type="GO" id="GO:0009941">
    <property type="term" value="C:chloroplast envelope"/>
    <property type="evidence" value="ECO:0007669"/>
    <property type="project" value="UniProtKB-SubCell"/>
</dbReference>
<proteinExistence type="inferred from homology"/>
<accession>A0AAV8FEK3</accession>
<dbReference type="Pfam" id="PF23256">
    <property type="entry name" value="CHX17_2nd"/>
    <property type="match status" value="1"/>
</dbReference>
<evidence type="ECO:0000256" key="6">
    <source>
        <dbReference type="ARBA" id="ARBA00022692"/>
    </source>
</evidence>
<dbReference type="AlphaFoldDB" id="A0AAV8FEK3"/>
<feature type="transmembrane region" description="Helical" evidence="12">
    <location>
        <begin position="334"/>
        <end position="359"/>
    </location>
</feature>
<feature type="domain" description="Cation/H(+) antiporter central" evidence="14">
    <location>
        <begin position="557"/>
        <end position="695"/>
    </location>
</feature>
<keyword evidence="6 12" id="KW-0812">Transmembrane</keyword>
<dbReference type="Proteomes" id="UP001140206">
    <property type="component" value="Chromosome 2"/>
</dbReference>
<evidence type="ECO:0000256" key="1">
    <source>
        <dbReference type="ARBA" id="ARBA00003198"/>
    </source>
</evidence>
<comment type="similarity">
    <text evidence="11">Belongs to the monovalent cation:proton antiporter 2 (CPA2) transporter (TC 2.A.37) family. CHX (TC 2.A.37.4) subfamily.</text>
</comment>
<dbReference type="InterPro" id="IPR057291">
    <property type="entry name" value="CHX17_2nd"/>
</dbReference>
<feature type="transmembrane region" description="Helical" evidence="12">
    <location>
        <begin position="379"/>
        <end position="397"/>
    </location>
</feature>
<gene>
    <name evidence="16" type="ORF">LUZ62_042705</name>
</gene>
<keyword evidence="17" id="KW-1185">Reference proteome</keyword>
<dbReference type="GO" id="GO:0006813">
    <property type="term" value="P:potassium ion transport"/>
    <property type="evidence" value="ECO:0007669"/>
    <property type="project" value="UniProtKB-KW"/>
</dbReference>
<keyword evidence="5" id="KW-0633">Potassium transport</keyword>
<dbReference type="GO" id="GO:0016020">
    <property type="term" value="C:membrane"/>
    <property type="evidence" value="ECO:0007669"/>
    <property type="project" value="UniProtKB-SubCell"/>
</dbReference>
<dbReference type="PANTHER" id="PTHR32468:SF145">
    <property type="entry name" value="CATION_H(+) ANTIPORTER 28"/>
    <property type="match status" value="1"/>
</dbReference>
<evidence type="ECO:0000313" key="16">
    <source>
        <dbReference type="EMBL" id="KAJ4791459.1"/>
    </source>
</evidence>
<comment type="function">
    <text evidence="1">May function as sodium-coupled metabolite transporter across the chloroplast envelope.</text>
</comment>
<sequence length="880" mass="98441">MYKQNKKGNEIPNVLFPPSSEPLLHRQSCVLFRYYALPLIKIIKINKKQRSWLSFFSEAMSATQASFAPPVDVPVKAEDFVHNKCIKTGILVSATYESMAIQIVIIVFFEKLLHLGLRRLFIPRLVSDMIVAITIAKVDFIRSNFESRFALFFKRFGDYMFSIYLFTLGLGMDPFSVFNRPGKDHYIAYAGVISTVAITLLCKDFLVKHKVGLIAKTSIRANLGFGAALAGTGSPLLTRLITEQKLSKTAVGQAAVRAGIFSDMIVTSFMCIGDLIFHDDSKLGDSAQRNHKFYVAGILAEIITLMVVSKWVLDKINECNPEGKPMKGIYITGLMVAVLCLCFSASFLHMDLNLAAFMIGLALPREGRATQLLINNLNFFLNCVILPLYLVYVSLSIRHSELRTNPEIDRVIDMPLRWHKLLITVAIGTVGKIFGTVTVGLFFGMKWLDAIALGQLLSIKGYYHIFCANEAWEHFMINDTTFVAMLWMITITSAITPLVAYGIAEWKRCKARSQLMALQFHKSGTELQIMVGLQGPQNLPIAFTLVEAIGWTKEPGKLTMYSIDMIELTERAAATLVRGQGAEAVEVTDAEVMDVRNEIGEALEAFRKENNDGVNVKRLQAISSFDDMDRDICMCAKDVMAVLILIPFHKCQRMDGPMDIGHAGFRLVNQKVLQHAPCSVGIIIDRGFGNMNQTSLSWVGKNVVVVFIGGGDDREALTLAAEMSQHPAIKLTVVRFLPAVETRGNATTQSSTFHKLNQSFTSDAEIQMQLDDEFFADFYRLHIINKGVEYMEKHVADAEELVMELHALESQYELFVVGKGRDRKSVLTDGLEDWTEYPELGHVGDIIASSEFSTTASVLVIQQYDARKNYDVIDDEFRPF</sequence>
<dbReference type="InterPro" id="IPR057290">
    <property type="entry name" value="CHX17_C"/>
</dbReference>
<dbReference type="InterPro" id="IPR050794">
    <property type="entry name" value="CPA2_transporter"/>
</dbReference>
<evidence type="ECO:0000256" key="7">
    <source>
        <dbReference type="ARBA" id="ARBA00022958"/>
    </source>
</evidence>
<dbReference type="Pfam" id="PF23259">
    <property type="entry name" value="CHX17_C"/>
    <property type="match status" value="1"/>
</dbReference>
<feature type="domain" description="Cation/H(+) antiporter C-terminal" evidence="15">
    <location>
        <begin position="703"/>
        <end position="865"/>
    </location>
</feature>
<evidence type="ECO:0000259" key="13">
    <source>
        <dbReference type="Pfam" id="PF00999"/>
    </source>
</evidence>
<evidence type="ECO:0000256" key="5">
    <source>
        <dbReference type="ARBA" id="ARBA00022538"/>
    </source>
</evidence>
<dbReference type="Gene3D" id="3.40.50.12370">
    <property type="match status" value="1"/>
</dbReference>
<evidence type="ECO:0000259" key="14">
    <source>
        <dbReference type="Pfam" id="PF23256"/>
    </source>
</evidence>
<comment type="subcellular location">
    <subcellularLocation>
        <location evidence="3">Membrane</location>
        <topology evidence="3">Multi-pass membrane protein</topology>
    </subcellularLocation>
    <subcellularLocation>
        <location evidence="2">Plastid</location>
        <location evidence="2">Chloroplast envelope</location>
    </subcellularLocation>
</comment>
<feature type="transmembrane region" description="Helical" evidence="12">
    <location>
        <begin position="186"/>
        <end position="206"/>
    </location>
</feature>
<keyword evidence="4" id="KW-0813">Transport</keyword>
<name>A0AAV8FEK3_9POAL</name>
<evidence type="ECO:0000256" key="10">
    <source>
        <dbReference type="ARBA" id="ARBA00023136"/>
    </source>
</evidence>
<dbReference type="InterPro" id="IPR006153">
    <property type="entry name" value="Cation/H_exchanger_TM"/>
</dbReference>
<feature type="transmembrane region" description="Helical" evidence="12">
    <location>
        <begin position="254"/>
        <end position="277"/>
    </location>
</feature>
<evidence type="ECO:0000256" key="2">
    <source>
        <dbReference type="ARBA" id="ARBA00004119"/>
    </source>
</evidence>
<reference evidence="16" key="1">
    <citation type="submission" date="2022-08" db="EMBL/GenBank/DDBJ databases">
        <authorList>
            <person name="Marques A."/>
        </authorList>
    </citation>
    <scope>NUCLEOTIDE SEQUENCE</scope>
    <source>
        <strain evidence="16">RhyPub2mFocal</strain>
        <tissue evidence="16">Leaves</tissue>
    </source>
</reference>
<comment type="caution">
    <text evidence="16">The sequence shown here is derived from an EMBL/GenBank/DDBJ whole genome shotgun (WGS) entry which is preliminary data.</text>
</comment>
<feature type="transmembrane region" description="Helical" evidence="12">
    <location>
        <begin position="418"/>
        <end position="443"/>
    </location>
</feature>
<keyword evidence="10 12" id="KW-0472">Membrane</keyword>
<evidence type="ECO:0000256" key="4">
    <source>
        <dbReference type="ARBA" id="ARBA00022448"/>
    </source>
</evidence>
<feature type="transmembrane region" description="Helical" evidence="12">
    <location>
        <begin position="293"/>
        <end position="313"/>
    </location>
</feature>
<evidence type="ECO:0000259" key="15">
    <source>
        <dbReference type="Pfam" id="PF23259"/>
    </source>
</evidence>
<dbReference type="GO" id="GO:0006885">
    <property type="term" value="P:regulation of pH"/>
    <property type="evidence" value="ECO:0007669"/>
    <property type="project" value="TreeGrafter"/>
</dbReference>
<dbReference type="InterPro" id="IPR038770">
    <property type="entry name" value="Na+/solute_symporter_sf"/>
</dbReference>
<organism evidence="16 17">
    <name type="scientific">Rhynchospora pubera</name>
    <dbReference type="NCBI Taxonomy" id="906938"/>
    <lineage>
        <taxon>Eukaryota</taxon>
        <taxon>Viridiplantae</taxon>
        <taxon>Streptophyta</taxon>
        <taxon>Embryophyta</taxon>
        <taxon>Tracheophyta</taxon>
        <taxon>Spermatophyta</taxon>
        <taxon>Magnoliopsida</taxon>
        <taxon>Liliopsida</taxon>
        <taxon>Poales</taxon>
        <taxon>Cyperaceae</taxon>
        <taxon>Cyperoideae</taxon>
        <taxon>Rhynchosporeae</taxon>
        <taxon>Rhynchospora</taxon>
    </lineage>
</organism>
<protein>
    <submittedName>
        <fullName evidence="16">Cation/H(+) antiporter 28</fullName>
    </submittedName>
</protein>
<keyword evidence="7" id="KW-0630">Potassium</keyword>
<feature type="transmembrane region" description="Helical" evidence="12">
    <location>
        <begin position="482"/>
        <end position="504"/>
    </location>
</feature>
<evidence type="ECO:0000256" key="3">
    <source>
        <dbReference type="ARBA" id="ARBA00004141"/>
    </source>
</evidence>
<keyword evidence="8 12" id="KW-1133">Transmembrane helix</keyword>
<dbReference type="Gene3D" id="1.20.1530.20">
    <property type="match status" value="1"/>
</dbReference>
<dbReference type="GO" id="GO:0015297">
    <property type="term" value="F:antiporter activity"/>
    <property type="evidence" value="ECO:0007669"/>
    <property type="project" value="InterPro"/>
</dbReference>
<evidence type="ECO:0000313" key="17">
    <source>
        <dbReference type="Proteomes" id="UP001140206"/>
    </source>
</evidence>
<evidence type="ECO:0000256" key="12">
    <source>
        <dbReference type="SAM" id="Phobius"/>
    </source>
</evidence>
<dbReference type="PANTHER" id="PTHR32468">
    <property type="entry name" value="CATION/H + ANTIPORTER"/>
    <property type="match status" value="1"/>
</dbReference>
<dbReference type="EMBL" id="JAMFTS010000002">
    <property type="protein sequence ID" value="KAJ4791459.1"/>
    <property type="molecule type" value="Genomic_DNA"/>
</dbReference>
<evidence type="ECO:0000256" key="9">
    <source>
        <dbReference type="ARBA" id="ARBA00023065"/>
    </source>
</evidence>
<dbReference type="Pfam" id="PF00999">
    <property type="entry name" value="Na_H_Exchanger"/>
    <property type="match status" value="1"/>
</dbReference>
<feature type="domain" description="Cation/H+ exchanger transmembrane" evidence="13">
    <location>
        <begin position="107"/>
        <end position="499"/>
    </location>
</feature>
<dbReference type="GO" id="GO:1902600">
    <property type="term" value="P:proton transmembrane transport"/>
    <property type="evidence" value="ECO:0007669"/>
    <property type="project" value="InterPro"/>
</dbReference>
<evidence type="ECO:0000256" key="11">
    <source>
        <dbReference type="ARBA" id="ARBA00038341"/>
    </source>
</evidence>
<evidence type="ECO:0000256" key="8">
    <source>
        <dbReference type="ARBA" id="ARBA00022989"/>
    </source>
</evidence>
<keyword evidence="9" id="KW-0406">Ion transport</keyword>